<organism evidence="1 2">
    <name type="scientific">Tritrichomonas musculus</name>
    <dbReference type="NCBI Taxonomy" id="1915356"/>
    <lineage>
        <taxon>Eukaryota</taxon>
        <taxon>Metamonada</taxon>
        <taxon>Parabasalia</taxon>
        <taxon>Tritrichomonadida</taxon>
        <taxon>Tritrichomonadidae</taxon>
        <taxon>Tritrichomonas</taxon>
    </lineage>
</organism>
<dbReference type="EMBL" id="JAPFFF010000026">
    <property type="protein sequence ID" value="KAK8849248.1"/>
    <property type="molecule type" value="Genomic_DNA"/>
</dbReference>
<dbReference type="Proteomes" id="UP001470230">
    <property type="component" value="Unassembled WGS sequence"/>
</dbReference>
<reference evidence="1 2" key="1">
    <citation type="submission" date="2024-04" db="EMBL/GenBank/DDBJ databases">
        <title>Tritrichomonas musculus Genome.</title>
        <authorList>
            <person name="Alves-Ferreira E."/>
            <person name="Grigg M."/>
            <person name="Lorenzi H."/>
            <person name="Galac M."/>
        </authorList>
    </citation>
    <scope>NUCLEOTIDE SEQUENCE [LARGE SCALE GENOMIC DNA]</scope>
    <source>
        <strain evidence="1 2">EAF2021</strain>
    </source>
</reference>
<gene>
    <name evidence="1" type="ORF">M9Y10_018615</name>
</gene>
<evidence type="ECO:0000313" key="2">
    <source>
        <dbReference type="Proteomes" id="UP001470230"/>
    </source>
</evidence>
<comment type="caution">
    <text evidence="1">The sequence shown here is derived from an EMBL/GenBank/DDBJ whole genome shotgun (WGS) entry which is preliminary data.</text>
</comment>
<proteinExistence type="predicted"/>
<sequence>MIHIHFYYDISKQNQDVQLILEGMNQPLNMTSYPKANKHYYFYDLILNDSCGYPITINYQYRLQNGTLLDAKTFTLKYESVVNIIIIKDSTFNSIVNSSLSASPSPNNSLSTPNSTIDAFFFLEIPPPLSSSATSVLILSPFPQLNGQKSIEMMYLKEHNLWVIKVSIDSSFPIPFIYYYSVKTNQNLFFGENRVRLIEFNSPVNRNNSVSVYDYFYPRIQKGCIPFYHRPFQISNFPSINSQAFETDFTRFELVYMPEESDKNLSEVGIVMSYDTNVSARLSKMEKHSYWYGIIELTDNFIMTTYSLRTTRHLTSGDDQTTFNSPINLLMPIKNVKFDNIHTRIVKSEVKSFPLILYFPLVSLKVGSEKPSRLKHDLNFCGTFNTIGLFSKFLKQTEITVIHLHIEKMPGSEIFLDPVQLDFSDNVFFSYLSLFVANPDILKIDSILRSQIELILNETADKPLKLTLNVLRDIKLLIVRHDFKMCKNFSAFESFKTVFDDYFKSQIKLSEFEYYVQFVCYCQLFTNVQKAHLNGIQIITDVSVVDGIQRTIDCLPVISMYSSGIYFSDISNNEEHGFSSAQIRERFRDDSTFVSSTFCEKKGTFFCIKPEFKIHKEKTNFEYNNDNDLISFNDDNNGASNSDLCTIDKDKLKSSLLFIEPNLREHYFTSLIELNKIEEAKSLNSEKSDQDDMFDRLVHTSKCISASLIVDEKMSVLKKPLNLENLFILPSFSFESKLNDGGYERAYLVPDGLTPLRTSSFLANVDKQKVTRTIKNAFKKKGSYKVVYLNDFLFCCDLSSLAGHSVITGNDPDRRDILHVTVNDLMNQKESAIAKINDFLHNL</sequence>
<name>A0ABR2HM78_9EUKA</name>
<keyword evidence="2" id="KW-1185">Reference proteome</keyword>
<accession>A0ABR2HM78</accession>
<protein>
    <submittedName>
        <fullName evidence="1">Uncharacterized protein</fullName>
    </submittedName>
</protein>
<evidence type="ECO:0000313" key="1">
    <source>
        <dbReference type="EMBL" id="KAK8849248.1"/>
    </source>
</evidence>